<feature type="repeat" description="Pumilio" evidence="4">
    <location>
        <begin position="800"/>
        <end position="835"/>
    </location>
</feature>
<dbReference type="InterPro" id="IPR016024">
    <property type="entry name" value="ARM-type_fold"/>
</dbReference>
<keyword evidence="8" id="KW-1185">Reference proteome</keyword>
<dbReference type="EMBL" id="KI397373">
    <property type="protein sequence ID" value="ERM95917.1"/>
    <property type="molecule type" value="Genomic_DNA"/>
</dbReference>
<organism evidence="7 8">
    <name type="scientific">Amborella trichopoda</name>
    <dbReference type="NCBI Taxonomy" id="13333"/>
    <lineage>
        <taxon>Eukaryota</taxon>
        <taxon>Viridiplantae</taxon>
        <taxon>Streptophyta</taxon>
        <taxon>Embryophyta</taxon>
        <taxon>Tracheophyta</taxon>
        <taxon>Spermatophyta</taxon>
        <taxon>Magnoliopsida</taxon>
        <taxon>Amborellales</taxon>
        <taxon>Amborellaceae</taxon>
        <taxon>Amborella</taxon>
    </lineage>
</organism>
<dbReference type="InterPro" id="IPR033133">
    <property type="entry name" value="PUM-HD"/>
</dbReference>
<evidence type="ECO:0000256" key="1">
    <source>
        <dbReference type="ARBA" id="ARBA00022737"/>
    </source>
</evidence>
<evidence type="ECO:0000256" key="3">
    <source>
        <dbReference type="ARBA" id="ARBA00058490"/>
    </source>
</evidence>
<feature type="compositionally biased region" description="Polar residues" evidence="5">
    <location>
        <begin position="536"/>
        <end position="550"/>
    </location>
</feature>
<dbReference type="AlphaFoldDB" id="W1NJG1"/>
<dbReference type="FunFam" id="1.25.10.10:FF:000237">
    <property type="entry name" value="Pumilio homolog 9"/>
    <property type="match status" value="1"/>
</dbReference>
<dbReference type="CDD" id="cd07920">
    <property type="entry name" value="Pumilio"/>
    <property type="match status" value="1"/>
</dbReference>
<name>W1NJG1_AMBTC</name>
<comment type="function">
    <text evidence="3">Sequence-specific RNA-binding protein that regulates translation and mRNA stability by binding the 3'-UTR of target mRNAs.</text>
</comment>
<feature type="region of interest" description="Disordered" evidence="5">
    <location>
        <begin position="536"/>
        <end position="556"/>
    </location>
</feature>
<accession>W1NJG1</accession>
<dbReference type="SUPFAM" id="SSF48371">
    <property type="entry name" value="ARM repeat"/>
    <property type="match status" value="1"/>
</dbReference>
<feature type="repeat" description="Pumilio" evidence="4">
    <location>
        <begin position="728"/>
        <end position="763"/>
    </location>
</feature>
<dbReference type="Proteomes" id="UP000017836">
    <property type="component" value="Unassembled WGS sequence"/>
</dbReference>
<keyword evidence="2" id="KW-0810">Translation regulation</keyword>
<dbReference type="Pfam" id="PF00806">
    <property type="entry name" value="PUF"/>
    <property type="match status" value="1"/>
</dbReference>
<dbReference type="InterPro" id="IPR001313">
    <property type="entry name" value="Pumilio_RNA-bd_rpt"/>
</dbReference>
<dbReference type="InterPro" id="IPR033712">
    <property type="entry name" value="Pumilio_RNA-bd"/>
</dbReference>
<dbReference type="HOGENOM" id="CLU_313388_0_0_1"/>
<gene>
    <name evidence="7" type="ORF">AMTR_s00060p00178160</name>
</gene>
<dbReference type="PROSITE" id="PS50303">
    <property type="entry name" value="PUM_HD"/>
    <property type="match status" value="1"/>
</dbReference>
<dbReference type="STRING" id="13333.W1NJG1"/>
<proteinExistence type="predicted"/>
<evidence type="ECO:0000313" key="8">
    <source>
        <dbReference type="Proteomes" id="UP000017836"/>
    </source>
</evidence>
<evidence type="ECO:0000313" key="7">
    <source>
        <dbReference type="EMBL" id="ERM95917.1"/>
    </source>
</evidence>
<reference evidence="8" key="1">
    <citation type="journal article" date="2013" name="Science">
        <title>The Amborella genome and the evolution of flowering plants.</title>
        <authorList>
            <consortium name="Amborella Genome Project"/>
        </authorList>
    </citation>
    <scope>NUCLEOTIDE SEQUENCE [LARGE SCALE GENOMIC DNA]</scope>
</reference>
<dbReference type="InterPro" id="IPR011989">
    <property type="entry name" value="ARM-like"/>
</dbReference>
<dbReference type="Gene3D" id="1.25.10.10">
    <property type="entry name" value="Leucine-rich Repeat Variant"/>
    <property type="match status" value="1"/>
</dbReference>
<dbReference type="PROSITE" id="PS50302">
    <property type="entry name" value="PUM"/>
    <property type="match status" value="8"/>
</dbReference>
<feature type="repeat" description="Pumilio" evidence="4">
    <location>
        <begin position="836"/>
        <end position="871"/>
    </location>
</feature>
<feature type="repeat" description="Pumilio" evidence="4">
    <location>
        <begin position="616"/>
        <end position="651"/>
    </location>
</feature>
<dbReference type="PANTHER" id="PTHR12537:SF13">
    <property type="entry name" value="PUMILIO HOMOLOGY DOMAIN FAMILY MEMBER 4"/>
    <property type="match status" value="1"/>
</dbReference>
<feature type="compositionally biased region" description="Basic and acidic residues" evidence="5">
    <location>
        <begin position="46"/>
        <end position="57"/>
    </location>
</feature>
<dbReference type="GO" id="GO:0003729">
    <property type="term" value="F:mRNA binding"/>
    <property type="evidence" value="ECO:0000318"/>
    <property type="project" value="GO_Central"/>
</dbReference>
<feature type="repeat" description="Pumilio" evidence="4">
    <location>
        <begin position="688"/>
        <end position="727"/>
    </location>
</feature>
<evidence type="ECO:0000256" key="2">
    <source>
        <dbReference type="ARBA" id="ARBA00022845"/>
    </source>
</evidence>
<keyword evidence="1" id="KW-0677">Repeat</keyword>
<feature type="repeat" description="Pumilio" evidence="4">
    <location>
        <begin position="764"/>
        <end position="799"/>
    </location>
</feature>
<dbReference type="Gramene" id="ERM95917">
    <property type="protein sequence ID" value="ERM95917"/>
    <property type="gene ID" value="AMTR_s00060p00178160"/>
</dbReference>
<feature type="repeat" description="Pumilio" evidence="4">
    <location>
        <begin position="872"/>
        <end position="909"/>
    </location>
</feature>
<feature type="region of interest" description="Disordered" evidence="5">
    <location>
        <begin position="30"/>
        <end position="59"/>
    </location>
</feature>
<dbReference type="GO" id="GO:0010608">
    <property type="term" value="P:post-transcriptional regulation of gene expression"/>
    <property type="evidence" value="ECO:0000318"/>
    <property type="project" value="GO_Central"/>
</dbReference>
<dbReference type="PANTHER" id="PTHR12537">
    <property type="entry name" value="RNA BINDING PROTEIN PUMILIO-RELATED"/>
    <property type="match status" value="1"/>
</dbReference>
<evidence type="ECO:0000256" key="5">
    <source>
        <dbReference type="SAM" id="MobiDB-lite"/>
    </source>
</evidence>
<feature type="repeat" description="Pumilio" evidence="4">
    <location>
        <begin position="652"/>
        <end position="687"/>
    </location>
</feature>
<sequence>MEFDNLLDEIPHATSSSSSSLHHHFLYTHHPKHHHGMPVNGPDDNENSRVSKEDGCRDGSSSVHDMMYDEFFFHGYGGIRHHQPVSPVKNTSLRSFGSSSSSLTSFYGGLSGDGSCGESSPPLYEDARSRSLVRNLNGFVRGERENGAQIHKQSGLVTYDRETKFGRESNAQALDQNGFLSDERETNTPIHQNGLLLPVHDNLTDELILNNAFSQMCLNDEKLDGSRRESNLYSHSFDPSIDAYSTVFSPNNGIPSSSPYPRPFDLNGFRLNQRSHLSNNHWDQISPFSYPQGTGNVVMKNSVQVPESLVESPVRYSNGFEGLQYPIPLGLPVHGNDIRPVLPLLQQKQLLQNQMGGLNGSYDQSSQLFDGPLSYRPELHHHLPWQRNVQQLNTGISEQHIMLQGAPSLMGSQLYGEPFFDGKFNGRKEIRCPVSLSAMERPVKTNGFLHSYGEWSPGNPCSVSGLSSPITNSDIPLPLYNSFMVNGRSSNGRSPIHLHPENNGWLSPQALSPLQNGDLLQDNHLVLKGCYKRNQSPVLNSPRNGSAPHSSQERENQRVIRGHLNENRSCSLRSDTSELIGSLPLRYAASTNTEIASLSKLICPAILPPKYGSVREIEGQVYLVARDQHGCRFLQQKFDEGIPQEMELIFKEIIEHIPELMVDPFGNYLMQKLLEVCTEEQRMQIIHVVTGTPGELVEISLNMHGTRVVQKLVETLKTPCQISMVVSALEPGIVTLIKDLNGNHVVQRCLECLSNEDNKFLYDATRNNCVDIATHRHGCCVIQRCVHHSSGAHRHNLIAEITAKGLILSQDAFGNYVIQYILEQGIPWATADIISQLEGHYVDLSMQKFSSNVVEKCLKLCGEETRSRIIYEMVSSSHFEKLLQDPYANYVVQSALTVSKGSVHAELVEVIRPHVSILRSSPFGKRILSRTNLKK</sequence>
<dbReference type="GO" id="GO:0006417">
    <property type="term" value="P:regulation of translation"/>
    <property type="evidence" value="ECO:0007669"/>
    <property type="project" value="UniProtKB-KW"/>
</dbReference>
<evidence type="ECO:0000259" key="6">
    <source>
        <dbReference type="PROSITE" id="PS50303"/>
    </source>
</evidence>
<dbReference type="eggNOG" id="KOG2049">
    <property type="taxonomic scope" value="Eukaryota"/>
</dbReference>
<dbReference type="SMART" id="SM00025">
    <property type="entry name" value="Pumilio"/>
    <property type="match status" value="8"/>
</dbReference>
<protein>
    <recommendedName>
        <fullName evidence="6">PUM-HD domain-containing protein</fullName>
    </recommendedName>
</protein>
<feature type="domain" description="PUM-HD" evidence="6">
    <location>
        <begin position="590"/>
        <end position="935"/>
    </location>
</feature>
<evidence type="ECO:0000256" key="4">
    <source>
        <dbReference type="PROSITE-ProRule" id="PRU00317"/>
    </source>
</evidence>
<dbReference type="SMR" id="W1NJG1"/>
<dbReference type="GO" id="GO:0005737">
    <property type="term" value="C:cytoplasm"/>
    <property type="evidence" value="ECO:0000318"/>
    <property type="project" value="GO_Central"/>
</dbReference>
<dbReference type="Pfam" id="PF22493">
    <property type="entry name" value="PUF_NOP9"/>
    <property type="match status" value="1"/>
</dbReference>